<dbReference type="Gene3D" id="3.20.20.80">
    <property type="entry name" value="Glycosidases"/>
    <property type="match status" value="1"/>
</dbReference>
<organism evidence="1 2">
    <name type="scientific">Candidatus Gallacutalibacter pullicola</name>
    <dbReference type="NCBI Taxonomy" id="2840830"/>
    <lineage>
        <taxon>Bacteria</taxon>
        <taxon>Bacillati</taxon>
        <taxon>Bacillota</taxon>
        <taxon>Clostridia</taxon>
        <taxon>Eubacteriales</taxon>
        <taxon>Candidatus Gallacutalibacter</taxon>
    </lineage>
</organism>
<reference evidence="1" key="2">
    <citation type="journal article" date="2021" name="PeerJ">
        <title>Extensive microbial diversity within the chicken gut microbiome revealed by metagenomics and culture.</title>
        <authorList>
            <person name="Gilroy R."/>
            <person name="Ravi A."/>
            <person name="Getino M."/>
            <person name="Pursley I."/>
            <person name="Horton D.L."/>
            <person name="Alikhan N.F."/>
            <person name="Baker D."/>
            <person name="Gharbi K."/>
            <person name="Hall N."/>
            <person name="Watson M."/>
            <person name="Adriaenssens E.M."/>
            <person name="Foster-Nyarko E."/>
            <person name="Jarju S."/>
            <person name="Secka A."/>
            <person name="Antonio M."/>
            <person name="Oren A."/>
            <person name="Chaudhuri R.R."/>
            <person name="La Ragione R."/>
            <person name="Hildebrand F."/>
            <person name="Pallen M.J."/>
        </authorList>
    </citation>
    <scope>NUCLEOTIDE SEQUENCE</scope>
    <source>
        <strain evidence="1">ChiSjej1B19-7085</strain>
    </source>
</reference>
<sequence length="439" mass="50766">MFIKEVAASLYAWDLADEGIETIADNLQEHSNVNCMYLVGVMHYEKRPLTSLFYTHNPKRKYYLPENSRVYYKMDLNSFKDTKLKPRFSERDFLKDVDWLDVLTKEARKRGMRAGIELSHTIFDTNIALEEFPEMLQKDVNGNLISATQGMLCPNNPDVHEYQRAMFYDTVKNHDVDLVQTCLLTFADGLDGQGEIKAPWFYDTWMDVNKPTVGDLLALAKGGCFCEHCQAKAKKLGYDWEMIVRDIKKLNRVIYATPYRFQEELMENNLTLGSNVTDSMLLIEYPGLFEFLKFRIDSITELFRDIYQSIHEAKPSIDFRYNNHRRLPEYTGISFKHIAPYVDSVRDSDYSEQTGAKDRFVYKRNTLLKIRRGIGFDKDLIAAVATRPNATPELIRESLKIMSELGIDGLSLGHYDGAHMEHLDAIAQGMREAGYILKK</sequence>
<reference evidence="1" key="1">
    <citation type="submission" date="2020-10" db="EMBL/GenBank/DDBJ databases">
        <authorList>
            <person name="Gilroy R."/>
        </authorList>
    </citation>
    <scope>NUCLEOTIDE SEQUENCE</scope>
    <source>
        <strain evidence="1">ChiSjej1B19-7085</strain>
    </source>
</reference>
<evidence type="ECO:0000313" key="2">
    <source>
        <dbReference type="Proteomes" id="UP000886785"/>
    </source>
</evidence>
<accession>A0A9D1DPJ2</accession>
<dbReference type="Proteomes" id="UP000886785">
    <property type="component" value="Unassembled WGS sequence"/>
</dbReference>
<proteinExistence type="predicted"/>
<dbReference type="AlphaFoldDB" id="A0A9D1DPJ2"/>
<gene>
    <name evidence="1" type="ORF">IAA54_03075</name>
</gene>
<protein>
    <submittedName>
        <fullName evidence="1">Uncharacterized protein</fullName>
    </submittedName>
</protein>
<comment type="caution">
    <text evidence="1">The sequence shown here is derived from an EMBL/GenBank/DDBJ whole genome shotgun (WGS) entry which is preliminary data.</text>
</comment>
<name>A0A9D1DPJ2_9FIRM</name>
<evidence type="ECO:0000313" key="1">
    <source>
        <dbReference type="EMBL" id="HIR56626.1"/>
    </source>
</evidence>
<dbReference type="EMBL" id="DVHF01000036">
    <property type="protein sequence ID" value="HIR56626.1"/>
    <property type="molecule type" value="Genomic_DNA"/>
</dbReference>